<keyword evidence="14" id="KW-1185">Reference proteome</keyword>
<dbReference type="GO" id="GO:0016787">
    <property type="term" value="F:hydrolase activity"/>
    <property type="evidence" value="ECO:0007669"/>
    <property type="project" value="UniProtKB-KW"/>
</dbReference>
<comment type="similarity">
    <text evidence="3 12">Belongs to the purine nucleoside phosphorylase YfiH/LACC1 family.</text>
</comment>
<evidence type="ECO:0000256" key="9">
    <source>
        <dbReference type="ARBA" id="ARBA00047989"/>
    </source>
</evidence>
<evidence type="ECO:0000256" key="4">
    <source>
        <dbReference type="ARBA" id="ARBA00022679"/>
    </source>
</evidence>
<name>A0A3N0CPN4_9ACTN</name>
<evidence type="ECO:0000256" key="5">
    <source>
        <dbReference type="ARBA" id="ARBA00022723"/>
    </source>
</evidence>
<dbReference type="EMBL" id="RJSE01000003">
    <property type="protein sequence ID" value="RNL64996.1"/>
    <property type="molecule type" value="Genomic_DNA"/>
</dbReference>
<comment type="catalytic activity">
    <reaction evidence="9">
        <text>adenosine + H2O + H(+) = inosine + NH4(+)</text>
        <dbReference type="Rhea" id="RHEA:24408"/>
        <dbReference type="ChEBI" id="CHEBI:15377"/>
        <dbReference type="ChEBI" id="CHEBI:15378"/>
        <dbReference type="ChEBI" id="CHEBI:16335"/>
        <dbReference type="ChEBI" id="CHEBI:17596"/>
        <dbReference type="ChEBI" id="CHEBI:28938"/>
        <dbReference type="EC" id="3.5.4.4"/>
    </reaction>
    <physiologicalReaction direction="left-to-right" evidence="9">
        <dbReference type="Rhea" id="RHEA:24409"/>
    </physiologicalReaction>
</comment>
<dbReference type="AlphaFoldDB" id="A0A3N0CPN4"/>
<keyword evidence="5" id="KW-0479">Metal-binding</keyword>
<evidence type="ECO:0000256" key="8">
    <source>
        <dbReference type="ARBA" id="ARBA00023008"/>
    </source>
</evidence>
<dbReference type="InterPro" id="IPR038371">
    <property type="entry name" value="Cu_polyphenol_OxRdtase_sf"/>
</dbReference>
<comment type="catalytic activity">
    <reaction evidence="11">
        <text>S-methyl-5'-thioadenosine + phosphate = 5-(methylsulfanyl)-alpha-D-ribose 1-phosphate + adenine</text>
        <dbReference type="Rhea" id="RHEA:11852"/>
        <dbReference type="ChEBI" id="CHEBI:16708"/>
        <dbReference type="ChEBI" id="CHEBI:17509"/>
        <dbReference type="ChEBI" id="CHEBI:43474"/>
        <dbReference type="ChEBI" id="CHEBI:58533"/>
        <dbReference type="EC" id="2.4.2.28"/>
    </reaction>
    <physiologicalReaction direction="left-to-right" evidence="11">
        <dbReference type="Rhea" id="RHEA:11853"/>
    </physiologicalReaction>
</comment>
<gene>
    <name evidence="13" type="primary">pgeF</name>
    <name evidence="13" type="ORF">EFK50_03190</name>
</gene>
<dbReference type="OrthoDB" id="4279at2"/>
<dbReference type="PANTHER" id="PTHR30616">
    <property type="entry name" value="UNCHARACTERIZED PROTEIN YFIH"/>
    <property type="match status" value="1"/>
</dbReference>
<accession>A0A3N0CPN4</accession>
<dbReference type="SUPFAM" id="SSF64438">
    <property type="entry name" value="CNF1/YfiH-like putative cysteine hydrolases"/>
    <property type="match status" value="1"/>
</dbReference>
<keyword evidence="6" id="KW-0378">Hydrolase</keyword>
<protein>
    <recommendedName>
        <fullName evidence="12">Purine nucleoside phosphorylase</fullName>
    </recommendedName>
</protein>
<proteinExistence type="inferred from homology"/>
<keyword evidence="7" id="KW-0862">Zinc</keyword>
<keyword evidence="8" id="KW-0186">Copper</keyword>
<organism evidence="13 14">
    <name type="scientific">Nocardioides marmoriginsengisoli</name>
    <dbReference type="NCBI Taxonomy" id="661483"/>
    <lineage>
        <taxon>Bacteria</taxon>
        <taxon>Bacillati</taxon>
        <taxon>Actinomycetota</taxon>
        <taxon>Actinomycetes</taxon>
        <taxon>Propionibacteriales</taxon>
        <taxon>Nocardioidaceae</taxon>
        <taxon>Nocardioides</taxon>
    </lineage>
</organism>
<evidence type="ECO:0000256" key="3">
    <source>
        <dbReference type="ARBA" id="ARBA00007353"/>
    </source>
</evidence>
<dbReference type="Proteomes" id="UP000267128">
    <property type="component" value="Unassembled WGS sequence"/>
</dbReference>
<evidence type="ECO:0000256" key="2">
    <source>
        <dbReference type="ARBA" id="ARBA00003215"/>
    </source>
</evidence>
<evidence type="ECO:0000256" key="10">
    <source>
        <dbReference type="ARBA" id="ARBA00048968"/>
    </source>
</evidence>
<evidence type="ECO:0000256" key="6">
    <source>
        <dbReference type="ARBA" id="ARBA00022801"/>
    </source>
</evidence>
<reference evidence="13 14" key="1">
    <citation type="submission" date="2018-11" db="EMBL/GenBank/DDBJ databases">
        <authorList>
            <person name="Li F."/>
        </authorList>
    </citation>
    <scope>NUCLEOTIDE SEQUENCE [LARGE SCALE GENOMIC DNA]</scope>
    <source>
        <strain evidence="13 14">Gsoil 097</strain>
    </source>
</reference>
<dbReference type="RefSeq" id="WP_123226099.1">
    <property type="nucleotide sequence ID" value="NZ_RJSE01000003.1"/>
</dbReference>
<evidence type="ECO:0000256" key="1">
    <source>
        <dbReference type="ARBA" id="ARBA00000553"/>
    </source>
</evidence>
<dbReference type="InterPro" id="IPR011324">
    <property type="entry name" value="Cytotoxic_necrot_fac-like_cat"/>
</dbReference>
<dbReference type="Gene3D" id="3.60.140.10">
    <property type="entry name" value="CNF1/YfiH-like putative cysteine hydrolases"/>
    <property type="match status" value="1"/>
</dbReference>
<evidence type="ECO:0000256" key="7">
    <source>
        <dbReference type="ARBA" id="ARBA00022833"/>
    </source>
</evidence>
<sequence>MYLHRSTLGPVDLAFTDRYGGVSGVPYAELNLAQDDADDASARSENLRRVVTDFAPDLVARPDAGVALPVAQMRQVHGTVVDLVEDRRSPGLPEADAMVTARPGVVLLVRAADCVPVVLADPEHQVIAVAHAGRRGMVDGIAAATVSRMRDSGASSIRAWIGPSICGACYEVPAAMQAEVGALVPAAVSTTSWGTPALDIGAGVRAQLEAAGVTVVDVATCTRESADLYSYRRDGAAAGRHAGLIRLHPKGTR</sequence>
<evidence type="ECO:0000313" key="14">
    <source>
        <dbReference type="Proteomes" id="UP000267128"/>
    </source>
</evidence>
<keyword evidence="4" id="KW-0808">Transferase</keyword>
<comment type="catalytic activity">
    <reaction evidence="10">
        <text>adenosine + phosphate = alpha-D-ribose 1-phosphate + adenine</text>
        <dbReference type="Rhea" id="RHEA:27642"/>
        <dbReference type="ChEBI" id="CHEBI:16335"/>
        <dbReference type="ChEBI" id="CHEBI:16708"/>
        <dbReference type="ChEBI" id="CHEBI:43474"/>
        <dbReference type="ChEBI" id="CHEBI:57720"/>
        <dbReference type="EC" id="2.4.2.1"/>
    </reaction>
    <physiologicalReaction direction="left-to-right" evidence="10">
        <dbReference type="Rhea" id="RHEA:27643"/>
    </physiologicalReaction>
</comment>
<dbReference type="Pfam" id="PF02578">
    <property type="entry name" value="Cu-oxidase_4"/>
    <property type="match status" value="1"/>
</dbReference>
<comment type="catalytic activity">
    <reaction evidence="1">
        <text>inosine + phosphate = alpha-D-ribose 1-phosphate + hypoxanthine</text>
        <dbReference type="Rhea" id="RHEA:27646"/>
        <dbReference type="ChEBI" id="CHEBI:17368"/>
        <dbReference type="ChEBI" id="CHEBI:17596"/>
        <dbReference type="ChEBI" id="CHEBI:43474"/>
        <dbReference type="ChEBI" id="CHEBI:57720"/>
        <dbReference type="EC" id="2.4.2.1"/>
    </reaction>
    <physiologicalReaction direction="left-to-right" evidence="1">
        <dbReference type="Rhea" id="RHEA:27647"/>
    </physiologicalReaction>
</comment>
<evidence type="ECO:0000256" key="11">
    <source>
        <dbReference type="ARBA" id="ARBA00049893"/>
    </source>
</evidence>
<comment type="caution">
    <text evidence="13">The sequence shown here is derived from an EMBL/GenBank/DDBJ whole genome shotgun (WGS) entry which is preliminary data.</text>
</comment>
<comment type="function">
    <text evidence="2">Purine nucleoside enzyme that catalyzes the phosphorolysis of adenosine and inosine nucleosides, yielding D-ribose 1-phosphate and the respective free bases, adenine and hypoxanthine. Also catalyzes the phosphorolysis of S-methyl-5'-thioadenosine into adenine and S-methyl-5-thio-alpha-D-ribose 1-phosphate. Also has adenosine deaminase activity.</text>
</comment>
<evidence type="ECO:0000256" key="12">
    <source>
        <dbReference type="RuleBase" id="RU361274"/>
    </source>
</evidence>
<dbReference type="GO" id="GO:0017061">
    <property type="term" value="F:S-methyl-5-thioadenosine phosphorylase activity"/>
    <property type="evidence" value="ECO:0007669"/>
    <property type="project" value="UniProtKB-EC"/>
</dbReference>
<dbReference type="NCBIfam" id="TIGR00726">
    <property type="entry name" value="peptidoglycan editing factor PgeF"/>
    <property type="match status" value="1"/>
</dbReference>
<evidence type="ECO:0000313" key="13">
    <source>
        <dbReference type="EMBL" id="RNL64996.1"/>
    </source>
</evidence>
<dbReference type="GO" id="GO:0005507">
    <property type="term" value="F:copper ion binding"/>
    <property type="evidence" value="ECO:0007669"/>
    <property type="project" value="TreeGrafter"/>
</dbReference>
<dbReference type="InterPro" id="IPR003730">
    <property type="entry name" value="Cu_polyphenol_OxRdtase"/>
</dbReference>
<dbReference type="CDD" id="cd16833">
    <property type="entry name" value="YfiH"/>
    <property type="match status" value="1"/>
</dbReference>
<dbReference type="PANTHER" id="PTHR30616:SF2">
    <property type="entry name" value="PURINE NUCLEOSIDE PHOSPHORYLASE LACC1"/>
    <property type="match status" value="1"/>
</dbReference>